<dbReference type="PRINTS" id="PR00598">
    <property type="entry name" value="HTHMARR"/>
</dbReference>
<dbReference type="PANTHER" id="PTHR33164:SF101">
    <property type="entry name" value="TRANSCRIPTIONAL REPRESSOR MPRA"/>
    <property type="match status" value="1"/>
</dbReference>
<evidence type="ECO:0000259" key="2">
    <source>
        <dbReference type="PROSITE" id="PS50995"/>
    </source>
</evidence>
<gene>
    <name evidence="3" type="ORF">HF838_02065</name>
</gene>
<proteinExistence type="predicted"/>
<organism evidence="3 4">
    <name type="scientific">Aneurinibacillus aneurinilyticus</name>
    <name type="common">Bacillus aneurinolyticus</name>
    <dbReference type="NCBI Taxonomy" id="1391"/>
    <lineage>
        <taxon>Bacteria</taxon>
        <taxon>Bacillati</taxon>
        <taxon>Bacillota</taxon>
        <taxon>Bacilli</taxon>
        <taxon>Bacillales</taxon>
        <taxon>Paenibacillaceae</taxon>
        <taxon>Aneurinibacillus group</taxon>
        <taxon>Aneurinibacillus</taxon>
    </lineage>
</organism>
<dbReference type="EMBL" id="JABAGO010000001">
    <property type="protein sequence ID" value="NME97034.1"/>
    <property type="molecule type" value="Genomic_DNA"/>
</dbReference>
<accession>A0A848CIF5</accession>
<dbReference type="InterPro" id="IPR011991">
    <property type="entry name" value="ArsR-like_HTH"/>
</dbReference>
<dbReference type="Pfam" id="PF01047">
    <property type="entry name" value="MarR"/>
    <property type="match status" value="1"/>
</dbReference>
<sequence>MSVNHTSTAQKLLKSFIQFKKAEWHKRSIMGYKPSEIKVLFCIRKERKPDCTEMKVSEISKLLHVTSPTVTQLIKSLEADGLVERKPDLTDRRVVWIALTEKGEEVTRKAEAALLDSFNGLIEYLGEEQSNQLADLLTKVFVYFNEKDVNTRSMKWNEDDKV</sequence>
<dbReference type="Gene3D" id="1.10.10.10">
    <property type="entry name" value="Winged helix-like DNA-binding domain superfamily/Winged helix DNA-binding domain"/>
    <property type="match status" value="1"/>
</dbReference>
<feature type="domain" description="HTH marR-type" evidence="2">
    <location>
        <begin position="5"/>
        <end position="142"/>
    </location>
</feature>
<dbReference type="Proteomes" id="UP000561326">
    <property type="component" value="Unassembled WGS sequence"/>
</dbReference>
<protein>
    <submittedName>
        <fullName evidence="3">MarR family transcriptional regulator</fullName>
    </submittedName>
</protein>
<dbReference type="InterPro" id="IPR000835">
    <property type="entry name" value="HTH_MarR-typ"/>
</dbReference>
<dbReference type="AlphaFoldDB" id="A0A848CIF5"/>
<dbReference type="InterPro" id="IPR036390">
    <property type="entry name" value="WH_DNA-bd_sf"/>
</dbReference>
<dbReference type="RefSeq" id="WP_021619442.1">
    <property type="nucleotide sequence ID" value="NZ_CABKST010000033.1"/>
</dbReference>
<dbReference type="GO" id="GO:0046914">
    <property type="term" value="F:transition metal ion binding"/>
    <property type="evidence" value="ECO:0007669"/>
    <property type="project" value="InterPro"/>
</dbReference>
<dbReference type="GO" id="GO:0006950">
    <property type="term" value="P:response to stress"/>
    <property type="evidence" value="ECO:0007669"/>
    <property type="project" value="TreeGrafter"/>
</dbReference>
<dbReference type="InterPro" id="IPR039422">
    <property type="entry name" value="MarR/SlyA-like"/>
</dbReference>
<evidence type="ECO:0000256" key="1">
    <source>
        <dbReference type="ARBA" id="ARBA00023125"/>
    </source>
</evidence>
<dbReference type="PROSITE" id="PS50995">
    <property type="entry name" value="HTH_MARR_2"/>
    <property type="match status" value="1"/>
</dbReference>
<dbReference type="SMART" id="SM00529">
    <property type="entry name" value="HTH_DTXR"/>
    <property type="match status" value="1"/>
</dbReference>
<dbReference type="SUPFAM" id="SSF46785">
    <property type="entry name" value="Winged helix' DNA-binding domain"/>
    <property type="match status" value="1"/>
</dbReference>
<evidence type="ECO:0000313" key="3">
    <source>
        <dbReference type="EMBL" id="NME97034.1"/>
    </source>
</evidence>
<dbReference type="GO" id="GO:0003700">
    <property type="term" value="F:DNA-binding transcription factor activity"/>
    <property type="evidence" value="ECO:0007669"/>
    <property type="project" value="InterPro"/>
</dbReference>
<keyword evidence="1" id="KW-0238">DNA-binding</keyword>
<dbReference type="InterPro" id="IPR022689">
    <property type="entry name" value="Iron_dep_repressor"/>
</dbReference>
<dbReference type="OrthoDB" id="163346at2"/>
<name>A0A848CIF5_ANEAE</name>
<dbReference type="GeneID" id="92837550"/>
<evidence type="ECO:0000313" key="4">
    <source>
        <dbReference type="Proteomes" id="UP000561326"/>
    </source>
</evidence>
<dbReference type="SMART" id="SM00347">
    <property type="entry name" value="HTH_MARR"/>
    <property type="match status" value="1"/>
</dbReference>
<dbReference type="PANTHER" id="PTHR33164">
    <property type="entry name" value="TRANSCRIPTIONAL REGULATOR, MARR FAMILY"/>
    <property type="match status" value="1"/>
</dbReference>
<reference evidence="3 4" key="1">
    <citation type="submission" date="2020-04" db="EMBL/GenBank/DDBJ databases">
        <authorList>
            <person name="Hitch T.C.A."/>
            <person name="Wylensek D."/>
            <person name="Clavel T."/>
        </authorList>
    </citation>
    <scope>NUCLEOTIDE SEQUENCE [LARGE SCALE GENOMIC DNA]</scope>
    <source>
        <strain evidence="3 4">WB01_D5_05</strain>
    </source>
</reference>
<dbReference type="GO" id="GO:0003677">
    <property type="term" value="F:DNA binding"/>
    <property type="evidence" value="ECO:0007669"/>
    <property type="project" value="UniProtKB-KW"/>
</dbReference>
<comment type="caution">
    <text evidence="3">The sequence shown here is derived from an EMBL/GenBank/DDBJ whole genome shotgun (WGS) entry which is preliminary data.</text>
</comment>
<dbReference type="CDD" id="cd00090">
    <property type="entry name" value="HTH_ARSR"/>
    <property type="match status" value="1"/>
</dbReference>
<dbReference type="InterPro" id="IPR036388">
    <property type="entry name" value="WH-like_DNA-bd_sf"/>
</dbReference>